<name>A0ABQ0X484_9LACO</name>
<organism evidence="2 3">
    <name type="scientific">Levilactobacillus zymae</name>
    <dbReference type="NCBI Taxonomy" id="267363"/>
    <lineage>
        <taxon>Bacteria</taxon>
        <taxon>Bacillati</taxon>
        <taxon>Bacillota</taxon>
        <taxon>Bacilli</taxon>
        <taxon>Lactobacillales</taxon>
        <taxon>Lactobacillaceae</taxon>
        <taxon>Levilactobacillus</taxon>
    </lineage>
</organism>
<reference evidence="2 3" key="1">
    <citation type="submission" date="2019-07" db="EMBL/GenBank/DDBJ databases">
        <title>Whole genome shotgun sequence of Lactobacillus zymae NBRC 107157.</title>
        <authorList>
            <person name="Hosoyama A."/>
            <person name="Uohara A."/>
            <person name="Ohji S."/>
            <person name="Ichikawa N."/>
        </authorList>
    </citation>
    <scope>NUCLEOTIDE SEQUENCE [LARGE SCALE GENOMIC DNA]</scope>
    <source>
        <strain evidence="2 3">NBRC 107157</strain>
    </source>
</reference>
<dbReference type="PANTHER" id="PTHR33121:SF82">
    <property type="entry name" value="SIGNAL TRANSDUCTION PROTEIN CONTAINING A EAL DOMAIN"/>
    <property type="match status" value="1"/>
</dbReference>
<dbReference type="Pfam" id="PF00563">
    <property type="entry name" value="EAL"/>
    <property type="match status" value="1"/>
</dbReference>
<comment type="caution">
    <text evidence="2">The sequence shown here is derived from an EMBL/GenBank/DDBJ whole genome shotgun (WGS) entry which is preliminary data.</text>
</comment>
<accession>A0ABQ0X484</accession>
<evidence type="ECO:0000313" key="2">
    <source>
        <dbReference type="EMBL" id="GEO73107.1"/>
    </source>
</evidence>
<dbReference type="SUPFAM" id="SSF141868">
    <property type="entry name" value="EAL domain-like"/>
    <property type="match status" value="1"/>
</dbReference>
<dbReference type="Gene3D" id="3.20.20.450">
    <property type="entry name" value="EAL domain"/>
    <property type="match status" value="1"/>
</dbReference>
<protein>
    <submittedName>
        <fullName evidence="2">Diguanylate cyclase</fullName>
    </submittedName>
</protein>
<dbReference type="InterPro" id="IPR035919">
    <property type="entry name" value="EAL_sf"/>
</dbReference>
<dbReference type="Proteomes" id="UP000321794">
    <property type="component" value="Unassembled WGS sequence"/>
</dbReference>
<dbReference type="SMART" id="SM00052">
    <property type="entry name" value="EAL"/>
    <property type="match status" value="1"/>
</dbReference>
<dbReference type="InterPro" id="IPR050706">
    <property type="entry name" value="Cyclic-di-GMP_PDE-like"/>
</dbReference>
<dbReference type="PROSITE" id="PS50883">
    <property type="entry name" value="EAL"/>
    <property type="match status" value="1"/>
</dbReference>
<keyword evidence="3" id="KW-1185">Reference proteome</keyword>
<dbReference type="PANTHER" id="PTHR33121">
    <property type="entry name" value="CYCLIC DI-GMP PHOSPHODIESTERASE PDEF"/>
    <property type="match status" value="1"/>
</dbReference>
<feature type="domain" description="EAL" evidence="1">
    <location>
        <begin position="1"/>
        <end position="223"/>
    </location>
</feature>
<sequence length="223" mass="26410">MYMYRFFVQPQVNAMTQKLMGYELLLRSYCHDYWETPTNFDAIPMDQQVSLSYQEIVNIFRDHRDNPTISFNLNRKQFTDKLTIGNLIHLTKSVKGLNLVVELTEAPRLEELQKYVAIYRAFGIKLSLDDVGTDNPWGQRTQEIMPFMDTIKFAMQNFRLQHRQAELMDSLKTWRKIADLYQLDFVLEGIEDKQDELLAQEYNAKMAQGYYYSKPIPYTEELA</sequence>
<dbReference type="EMBL" id="BJZK01000036">
    <property type="protein sequence ID" value="GEO73107.1"/>
    <property type="molecule type" value="Genomic_DNA"/>
</dbReference>
<proteinExistence type="predicted"/>
<evidence type="ECO:0000313" key="3">
    <source>
        <dbReference type="Proteomes" id="UP000321794"/>
    </source>
</evidence>
<gene>
    <name evidence="2" type="ORF">LZY01_22750</name>
</gene>
<dbReference type="InterPro" id="IPR001633">
    <property type="entry name" value="EAL_dom"/>
</dbReference>
<evidence type="ECO:0000259" key="1">
    <source>
        <dbReference type="PROSITE" id="PS50883"/>
    </source>
</evidence>